<name>A0A183CVZ4_9BILA</name>
<protein>
    <submittedName>
        <fullName evidence="1">Transcriptional regulator</fullName>
    </submittedName>
</protein>
<reference evidence="1" key="1">
    <citation type="submission" date="2016-06" db="UniProtKB">
        <authorList>
            <consortium name="WormBaseParasite"/>
        </authorList>
    </citation>
    <scope>IDENTIFICATION</scope>
</reference>
<dbReference type="AlphaFoldDB" id="A0A183CVZ4"/>
<organism evidence="1">
    <name type="scientific">Gongylonema pulchrum</name>
    <dbReference type="NCBI Taxonomy" id="637853"/>
    <lineage>
        <taxon>Eukaryota</taxon>
        <taxon>Metazoa</taxon>
        <taxon>Ecdysozoa</taxon>
        <taxon>Nematoda</taxon>
        <taxon>Chromadorea</taxon>
        <taxon>Rhabditida</taxon>
        <taxon>Spirurina</taxon>
        <taxon>Spiruromorpha</taxon>
        <taxon>Spiruroidea</taxon>
        <taxon>Gongylonematidae</taxon>
        <taxon>Gongylonema</taxon>
    </lineage>
</organism>
<accession>A0A183CVZ4</accession>
<sequence length="102" mass="12025">LIISSTDADIRREHTDEFLNFYHQELEKRLAKASISMPFTLSETRNLFNQSFGKETLFLMISHVPFLLLPRLYERANDEQIRNLLKRLELAAEEACNMKSHQ</sequence>
<proteinExistence type="predicted"/>
<evidence type="ECO:0000313" key="1">
    <source>
        <dbReference type="WBParaSite" id="GPUH_0000063501-mRNA-1"/>
    </source>
</evidence>
<dbReference type="Pfam" id="PF02958">
    <property type="entry name" value="EcKL"/>
    <property type="match status" value="1"/>
</dbReference>
<dbReference type="InterPro" id="IPR004119">
    <property type="entry name" value="EcKL"/>
</dbReference>
<dbReference type="WBParaSite" id="GPUH_0000063501-mRNA-1">
    <property type="protein sequence ID" value="GPUH_0000063501-mRNA-1"/>
    <property type="gene ID" value="GPUH_0000063501"/>
</dbReference>